<comment type="caution">
    <text evidence="9">The sequence shown here is derived from an EMBL/GenBank/DDBJ whole genome shotgun (WGS) entry which is preliminary data.</text>
</comment>
<evidence type="ECO:0000256" key="2">
    <source>
        <dbReference type="ARBA" id="ARBA00009773"/>
    </source>
</evidence>
<feature type="transmembrane region" description="Helical" evidence="8">
    <location>
        <begin position="217"/>
        <end position="234"/>
    </location>
</feature>
<dbReference type="PANTHER" id="PTHR21716">
    <property type="entry name" value="TRANSMEMBRANE PROTEIN"/>
    <property type="match status" value="1"/>
</dbReference>
<dbReference type="EMBL" id="PIPT01000001">
    <property type="protein sequence ID" value="RUO50565.1"/>
    <property type="molecule type" value="Genomic_DNA"/>
</dbReference>
<dbReference type="Proteomes" id="UP000286678">
    <property type="component" value="Unassembled WGS sequence"/>
</dbReference>
<feature type="transmembrane region" description="Helical" evidence="8">
    <location>
        <begin position="240"/>
        <end position="270"/>
    </location>
</feature>
<dbReference type="GO" id="GO:0005886">
    <property type="term" value="C:plasma membrane"/>
    <property type="evidence" value="ECO:0007669"/>
    <property type="project" value="UniProtKB-SubCell"/>
</dbReference>
<dbReference type="AlphaFoldDB" id="A0A432XPB3"/>
<feature type="transmembrane region" description="Helical" evidence="8">
    <location>
        <begin position="156"/>
        <end position="177"/>
    </location>
</feature>
<evidence type="ECO:0000313" key="9">
    <source>
        <dbReference type="EMBL" id="RUO50565.1"/>
    </source>
</evidence>
<feature type="transmembrane region" description="Helical" evidence="8">
    <location>
        <begin position="309"/>
        <end position="332"/>
    </location>
</feature>
<keyword evidence="6 8" id="KW-1133">Transmembrane helix</keyword>
<protein>
    <submittedName>
        <fullName evidence="9">AI-2E family transporter</fullName>
    </submittedName>
</protein>
<dbReference type="PANTHER" id="PTHR21716:SF53">
    <property type="entry name" value="PERMEASE PERM-RELATED"/>
    <property type="match status" value="1"/>
</dbReference>
<gene>
    <name evidence="9" type="ORF">CWE21_00220</name>
</gene>
<evidence type="ECO:0000256" key="8">
    <source>
        <dbReference type="SAM" id="Phobius"/>
    </source>
</evidence>
<dbReference type="RefSeq" id="WP_126832033.1">
    <property type="nucleotide sequence ID" value="NZ_PIPT01000001.1"/>
</dbReference>
<evidence type="ECO:0000256" key="6">
    <source>
        <dbReference type="ARBA" id="ARBA00022989"/>
    </source>
</evidence>
<name>A0A432XPB3_9GAMM</name>
<proteinExistence type="inferred from homology"/>
<sequence>MWDYLKAWYQRKFSDPDAITLFLLLAVLFLLIIFFGNLLAPILVAIALAYLLDWPIQRLQVIGASRLAAVLVVFSLFITLNVLLILFFVPVIWQQSITLVSELPQMFTELKNLLNRLPEMFPGYVSETYIHNFIENINQRVLSIGELIISQSLSRIVGFMALLIYLIVVPLLVFFMLKDKRELLGHINRTLPANRRLISQVSDEMNLQIMNYIRGKAIEVVIVGGVTYICFALFDLRYAALLGVLVGLSVLIPYIGAAVVTLPVALVALFQFGWTPMFAYVMVAYLIIQALDGNLLVPLLFSEAVSLNPVYIIAAVLIFGGLWGFWGVFFAIPLASLVKAVITALSSDVPIPATEESARK</sequence>
<dbReference type="GO" id="GO:0055085">
    <property type="term" value="P:transmembrane transport"/>
    <property type="evidence" value="ECO:0007669"/>
    <property type="project" value="TreeGrafter"/>
</dbReference>
<dbReference type="Pfam" id="PF01594">
    <property type="entry name" value="AI-2E_transport"/>
    <property type="match status" value="1"/>
</dbReference>
<dbReference type="InterPro" id="IPR002549">
    <property type="entry name" value="AI-2E-like"/>
</dbReference>
<keyword evidence="4" id="KW-1003">Cell membrane</keyword>
<evidence type="ECO:0000313" key="10">
    <source>
        <dbReference type="Proteomes" id="UP000286678"/>
    </source>
</evidence>
<evidence type="ECO:0000256" key="1">
    <source>
        <dbReference type="ARBA" id="ARBA00004651"/>
    </source>
</evidence>
<keyword evidence="10" id="KW-1185">Reference proteome</keyword>
<feature type="transmembrane region" description="Helical" evidence="8">
    <location>
        <begin position="64"/>
        <end position="93"/>
    </location>
</feature>
<evidence type="ECO:0000256" key="3">
    <source>
        <dbReference type="ARBA" id="ARBA00022448"/>
    </source>
</evidence>
<evidence type="ECO:0000256" key="5">
    <source>
        <dbReference type="ARBA" id="ARBA00022692"/>
    </source>
</evidence>
<accession>A0A432XPB3</accession>
<comment type="similarity">
    <text evidence="2">Belongs to the autoinducer-2 exporter (AI-2E) (TC 2.A.86) family.</text>
</comment>
<dbReference type="OrthoDB" id="5562213at2"/>
<feature type="transmembrane region" description="Helical" evidence="8">
    <location>
        <begin position="20"/>
        <end position="52"/>
    </location>
</feature>
<evidence type="ECO:0000256" key="7">
    <source>
        <dbReference type="ARBA" id="ARBA00023136"/>
    </source>
</evidence>
<feature type="transmembrane region" description="Helical" evidence="8">
    <location>
        <begin position="277"/>
        <end position="297"/>
    </location>
</feature>
<keyword evidence="5 8" id="KW-0812">Transmembrane</keyword>
<keyword evidence="3" id="KW-0813">Transport</keyword>
<keyword evidence="7 8" id="KW-0472">Membrane</keyword>
<evidence type="ECO:0000256" key="4">
    <source>
        <dbReference type="ARBA" id="ARBA00022475"/>
    </source>
</evidence>
<organism evidence="9 10">
    <name type="scientific">Pseudidiomarina aquimaris</name>
    <dbReference type="NCBI Taxonomy" id="641841"/>
    <lineage>
        <taxon>Bacteria</taxon>
        <taxon>Pseudomonadati</taxon>
        <taxon>Pseudomonadota</taxon>
        <taxon>Gammaproteobacteria</taxon>
        <taxon>Alteromonadales</taxon>
        <taxon>Idiomarinaceae</taxon>
        <taxon>Pseudidiomarina</taxon>
    </lineage>
</organism>
<comment type="subcellular location">
    <subcellularLocation>
        <location evidence="1">Cell membrane</location>
        <topology evidence="1">Multi-pass membrane protein</topology>
    </subcellularLocation>
</comment>
<reference evidence="10" key="1">
    <citation type="journal article" date="2018" name="Front. Microbiol.">
        <title>Genome-Based Analysis Reveals the Taxonomy and Diversity of the Family Idiomarinaceae.</title>
        <authorList>
            <person name="Liu Y."/>
            <person name="Lai Q."/>
            <person name="Shao Z."/>
        </authorList>
    </citation>
    <scope>NUCLEOTIDE SEQUENCE [LARGE SCALE GENOMIC DNA]</scope>
    <source>
        <strain evidence="10">SW15</strain>
    </source>
</reference>